<name>A0A433SHL5_9BURK</name>
<evidence type="ECO:0000313" key="3">
    <source>
        <dbReference type="Proteomes" id="UP000286947"/>
    </source>
</evidence>
<keyword evidence="1" id="KW-1133">Transmembrane helix</keyword>
<keyword evidence="1" id="KW-0472">Membrane</keyword>
<dbReference type="OrthoDB" id="9182810at2"/>
<dbReference type="Proteomes" id="UP000286947">
    <property type="component" value="Unassembled WGS sequence"/>
</dbReference>
<sequence length="183" mass="21672">MIEKIFFKFMGLVIIILALWSIKEEQDNTNKYYAPLQERAAHLLALNCQPQQCVQTGEIEYLKTDVDISKFPPKRPHIYLYRYTFEVDNRKYYSDLKVFSEKHGTRYMPTARITLGRTFPEKILYDPQNPNINLPEGYAKVLAQIPNPYNHAPLLPYGFMFLGLFWTWYFVFSAKGRDEINNR</sequence>
<evidence type="ECO:0000313" key="2">
    <source>
        <dbReference type="EMBL" id="RUS68249.1"/>
    </source>
</evidence>
<comment type="caution">
    <text evidence="2">The sequence shown here is derived from an EMBL/GenBank/DDBJ whole genome shotgun (WGS) entry which is preliminary data.</text>
</comment>
<dbReference type="EMBL" id="PQSP01000001">
    <property type="protein sequence ID" value="RUS68249.1"/>
    <property type="molecule type" value="Genomic_DNA"/>
</dbReference>
<reference evidence="2 3" key="1">
    <citation type="submission" date="2018-01" db="EMBL/GenBank/DDBJ databases">
        <title>Saezia sanguinis gen. nov., sp. nov., in the order Burkholderiales isolated from human blood.</title>
        <authorList>
            <person name="Medina-Pascual M.J."/>
            <person name="Valdezate S."/>
            <person name="Monzon S."/>
            <person name="Cuesta I."/>
            <person name="Carrasco G."/>
            <person name="Villalon P."/>
            <person name="Saez-Nieto J.A."/>
        </authorList>
    </citation>
    <scope>NUCLEOTIDE SEQUENCE [LARGE SCALE GENOMIC DNA]</scope>
    <source>
        <strain evidence="2 3">CNM695-12</strain>
    </source>
</reference>
<dbReference type="RefSeq" id="WP_126978243.1">
    <property type="nucleotide sequence ID" value="NZ_PQSP01000001.1"/>
</dbReference>
<dbReference type="AlphaFoldDB" id="A0A433SHL5"/>
<gene>
    <name evidence="2" type="ORF">CUZ56_00737</name>
</gene>
<organism evidence="2 3">
    <name type="scientific">Saezia sanguinis</name>
    <dbReference type="NCBI Taxonomy" id="1965230"/>
    <lineage>
        <taxon>Bacteria</taxon>
        <taxon>Pseudomonadati</taxon>
        <taxon>Pseudomonadota</taxon>
        <taxon>Betaproteobacteria</taxon>
        <taxon>Burkholderiales</taxon>
        <taxon>Saeziaceae</taxon>
        <taxon>Saezia</taxon>
    </lineage>
</organism>
<evidence type="ECO:0000256" key="1">
    <source>
        <dbReference type="SAM" id="Phobius"/>
    </source>
</evidence>
<accession>A0A433SHL5</accession>
<proteinExistence type="predicted"/>
<protein>
    <submittedName>
        <fullName evidence="2">Uncharacterized protein</fullName>
    </submittedName>
</protein>
<keyword evidence="3" id="KW-1185">Reference proteome</keyword>
<feature type="transmembrane region" description="Helical" evidence="1">
    <location>
        <begin position="154"/>
        <end position="174"/>
    </location>
</feature>
<feature type="transmembrane region" description="Helical" evidence="1">
    <location>
        <begin position="5"/>
        <end position="22"/>
    </location>
</feature>
<keyword evidence="1" id="KW-0812">Transmembrane</keyword>